<dbReference type="Pfam" id="PF02518">
    <property type="entry name" value="HATPase_c"/>
    <property type="match status" value="1"/>
</dbReference>
<dbReference type="PROSITE" id="PS50110">
    <property type="entry name" value="RESPONSE_REGULATORY"/>
    <property type="match status" value="1"/>
</dbReference>
<comment type="caution">
    <text evidence="11">The sequence shown here is derived from an EMBL/GenBank/DDBJ whole genome shotgun (WGS) entry which is preliminary data.</text>
</comment>
<evidence type="ECO:0000313" key="11">
    <source>
        <dbReference type="EMBL" id="GAN77773.1"/>
    </source>
</evidence>
<dbReference type="OrthoDB" id="7284568at2"/>
<dbReference type="PRINTS" id="PR00344">
    <property type="entry name" value="BCTRLSENSOR"/>
</dbReference>
<reference evidence="11 12" key="1">
    <citation type="submission" date="2012-11" db="EMBL/GenBank/DDBJ databases">
        <title>Whole genome sequence of Acidisphaera rubrifaciens HS-AP3.</title>
        <authorList>
            <person name="Azuma Y."/>
            <person name="Higashiura N."/>
            <person name="Hirakawa H."/>
            <person name="Matsushita K."/>
        </authorList>
    </citation>
    <scope>NUCLEOTIDE SEQUENCE [LARGE SCALE GENOMIC DNA]</scope>
    <source>
        <strain evidence="11 12">HS-AP3</strain>
    </source>
</reference>
<dbReference type="InterPro" id="IPR036890">
    <property type="entry name" value="HATPase_C_sf"/>
</dbReference>
<keyword evidence="4" id="KW-0808">Transferase</keyword>
<organism evidence="11 12">
    <name type="scientific">Acidisphaera rubrifaciens HS-AP3</name>
    <dbReference type="NCBI Taxonomy" id="1231350"/>
    <lineage>
        <taxon>Bacteria</taxon>
        <taxon>Pseudomonadati</taxon>
        <taxon>Pseudomonadota</taxon>
        <taxon>Alphaproteobacteria</taxon>
        <taxon>Acetobacterales</taxon>
        <taxon>Acetobacteraceae</taxon>
        <taxon>Acidisphaera</taxon>
    </lineage>
</organism>
<dbReference type="Proteomes" id="UP000032680">
    <property type="component" value="Unassembled WGS sequence"/>
</dbReference>
<feature type="modified residue" description="4-aspartylphosphate" evidence="6">
    <location>
        <position position="741"/>
    </location>
</feature>
<dbReference type="InterPro" id="IPR000700">
    <property type="entry name" value="PAS-assoc_C"/>
</dbReference>
<dbReference type="InterPro" id="IPR003661">
    <property type="entry name" value="HisK_dim/P_dom"/>
</dbReference>
<dbReference type="InterPro" id="IPR036097">
    <property type="entry name" value="HisK_dim/P_sf"/>
</dbReference>
<dbReference type="Gene3D" id="3.30.450.20">
    <property type="entry name" value="PAS domain"/>
    <property type="match status" value="3"/>
</dbReference>
<dbReference type="GO" id="GO:0000155">
    <property type="term" value="F:phosphorelay sensor kinase activity"/>
    <property type="evidence" value="ECO:0007669"/>
    <property type="project" value="InterPro"/>
</dbReference>
<feature type="domain" description="Response regulatory" evidence="8">
    <location>
        <begin position="691"/>
        <end position="805"/>
    </location>
</feature>
<dbReference type="InterPro" id="IPR052162">
    <property type="entry name" value="Sensor_kinase/Photoreceptor"/>
</dbReference>
<dbReference type="SMART" id="SM00086">
    <property type="entry name" value="PAC"/>
    <property type="match status" value="3"/>
</dbReference>
<dbReference type="Gene3D" id="3.30.565.10">
    <property type="entry name" value="Histidine kinase-like ATPase, C-terminal domain"/>
    <property type="match status" value="1"/>
</dbReference>
<dbReference type="InterPro" id="IPR005467">
    <property type="entry name" value="His_kinase_dom"/>
</dbReference>
<dbReference type="Pfam" id="PF00512">
    <property type="entry name" value="HisKA"/>
    <property type="match status" value="1"/>
</dbReference>
<dbReference type="Pfam" id="PF08448">
    <property type="entry name" value="PAS_4"/>
    <property type="match status" value="1"/>
</dbReference>
<dbReference type="EC" id="2.7.13.3" evidence="2"/>
<dbReference type="PROSITE" id="PS50109">
    <property type="entry name" value="HIS_KIN"/>
    <property type="match status" value="1"/>
</dbReference>
<dbReference type="PANTHER" id="PTHR43304">
    <property type="entry name" value="PHYTOCHROME-LIKE PROTEIN CPH1"/>
    <property type="match status" value="1"/>
</dbReference>
<sequence length="806" mass="87584">MDRLPLRTADLDYVFREAVHAGAVPMVVTDPRRPDNPAIFVNDAFVALTGYARDAVIGHNLRLLQGPDTDPATVARLRDAIAGACPVNVDILNYRADGTPFWCALFITPVQDAAGQVTHFFASQLDVTDQRAGDEARRVRDAQMQRDIAETLPHLVWTADPDGTVTWRNQRWVDYTGFDLDELKAGRWFDVLDPKIRDEALAAWAASRASGQPLDLIVRLRGRDGVMRPFLCRAAPLRDARGLISGWFGTHTEITALSDNEARFRLITEALPQLVFSAPPDGAVDYYNRRWYEFTGTRPGESDGDRWHDAIHPDDLPRTIDAWATAVSTGGLYEIEYRLRAADGTWRWFLGRGVPLRDPETQRVLRWLGTCTDIDDAVRARHELARSRTDLEMLVRERTEELRATADRLVQEAAERAKTEAALRQAQKMQAVGQLTGGVAHDFNNLLTVILGSLDMLDRRLSAGVPSAADIARMRRAVGAAMQGATRAAALTQRLLAFSRQRALDPQTVATNTLIAGMLDLLRRTLGEAVAIETDLAPDLWLAHADPNQLESALLNLAVNARDAMPGGGCLRIETANRSLDAAGAAALELPAAGDYLAITVRDTGTGMDAATMRQACDPFFTTKDPGQGTGLGLSQVFNFVHQFEGQVRIESQLGEGTAVTLFLPRAASGGGGVAEADPAAYAPPATHMATVLVVEDDIDVRAFATDSLRELGYHVLETAGAAAALDILDQVPDIALLFTDIVLPGGQNGHDLAVEARRRRPGLKVLLTTGYGGETVRAAGLPDTQVLPKPFTYAELAATLRGLLG</sequence>
<dbReference type="CDD" id="cd00082">
    <property type="entry name" value="HisKA"/>
    <property type="match status" value="1"/>
</dbReference>
<keyword evidence="5 11" id="KW-0418">Kinase</keyword>
<evidence type="ECO:0000256" key="3">
    <source>
        <dbReference type="ARBA" id="ARBA00022553"/>
    </source>
</evidence>
<dbReference type="CDD" id="cd00130">
    <property type="entry name" value="PAS"/>
    <property type="match status" value="3"/>
</dbReference>
<feature type="domain" description="PAC" evidence="10">
    <location>
        <begin position="333"/>
        <end position="386"/>
    </location>
</feature>
<dbReference type="InterPro" id="IPR035965">
    <property type="entry name" value="PAS-like_dom_sf"/>
</dbReference>
<dbReference type="Gene3D" id="3.40.50.2300">
    <property type="match status" value="1"/>
</dbReference>
<dbReference type="InterPro" id="IPR000014">
    <property type="entry name" value="PAS"/>
</dbReference>
<gene>
    <name evidence="11" type="ORF">Asru_0458_02</name>
</gene>
<evidence type="ECO:0000259" key="7">
    <source>
        <dbReference type="PROSITE" id="PS50109"/>
    </source>
</evidence>
<dbReference type="SUPFAM" id="SSF52172">
    <property type="entry name" value="CheY-like"/>
    <property type="match status" value="1"/>
</dbReference>
<evidence type="ECO:0000256" key="5">
    <source>
        <dbReference type="ARBA" id="ARBA00022777"/>
    </source>
</evidence>
<feature type="domain" description="PAC" evidence="10">
    <location>
        <begin position="214"/>
        <end position="266"/>
    </location>
</feature>
<accession>A0A0D6P998</accession>
<dbReference type="SMART" id="SM00388">
    <property type="entry name" value="HisKA"/>
    <property type="match status" value="1"/>
</dbReference>
<name>A0A0D6P998_9PROT</name>
<dbReference type="Pfam" id="PF08447">
    <property type="entry name" value="PAS_3"/>
    <property type="match status" value="1"/>
</dbReference>
<dbReference type="SUPFAM" id="SSF47384">
    <property type="entry name" value="Homodimeric domain of signal transducing histidine kinase"/>
    <property type="match status" value="1"/>
</dbReference>
<protein>
    <recommendedName>
        <fullName evidence="2">histidine kinase</fullName>
        <ecNumber evidence="2">2.7.13.3</ecNumber>
    </recommendedName>
</protein>
<dbReference type="RefSeq" id="WP_052945238.1">
    <property type="nucleotide sequence ID" value="NZ_BANB01000458.1"/>
</dbReference>
<dbReference type="SUPFAM" id="SSF55785">
    <property type="entry name" value="PYP-like sensor domain (PAS domain)"/>
    <property type="match status" value="3"/>
</dbReference>
<dbReference type="EMBL" id="BANB01000458">
    <property type="protein sequence ID" value="GAN77773.1"/>
    <property type="molecule type" value="Genomic_DNA"/>
</dbReference>
<dbReference type="InterPro" id="IPR001610">
    <property type="entry name" value="PAC"/>
</dbReference>
<dbReference type="PROSITE" id="PS50113">
    <property type="entry name" value="PAC"/>
    <property type="match status" value="3"/>
</dbReference>
<dbReference type="PROSITE" id="PS50112">
    <property type="entry name" value="PAS"/>
    <property type="match status" value="3"/>
</dbReference>
<proteinExistence type="predicted"/>
<feature type="domain" description="PAS" evidence="9">
    <location>
        <begin position="260"/>
        <end position="330"/>
    </location>
</feature>
<dbReference type="Pfam" id="PF13426">
    <property type="entry name" value="PAS_9"/>
    <property type="match status" value="1"/>
</dbReference>
<evidence type="ECO:0000256" key="1">
    <source>
        <dbReference type="ARBA" id="ARBA00000085"/>
    </source>
</evidence>
<evidence type="ECO:0000259" key="9">
    <source>
        <dbReference type="PROSITE" id="PS50112"/>
    </source>
</evidence>
<keyword evidence="3 6" id="KW-0597">Phosphoprotein</keyword>
<evidence type="ECO:0000256" key="4">
    <source>
        <dbReference type="ARBA" id="ARBA00022679"/>
    </source>
</evidence>
<dbReference type="InterPro" id="IPR013655">
    <property type="entry name" value="PAS_fold_3"/>
</dbReference>
<dbReference type="Gene3D" id="1.10.287.130">
    <property type="match status" value="1"/>
</dbReference>
<dbReference type="SUPFAM" id="SSF55874">
    <property type="entry name" value="ATPase domain of HSP90 chaperone/DNA topoisomerase II/histidine kinase"/>
    <property type="match status" value="1"/>
</dbReference>
<dbReference type="InterPro" id="IPR001789">
    <property type="entry name" value="Sig_transdc_resp-reg_receiver"/>
</dbReference>
<feature type="domain" description="PAS" evidence="9">
    <location>
        <begin position="11"/>
        <end position="84"/>
    </location>
</feature>
<dbReference type="InterPro" id="IPR013656">
    <property type="entry name" value="PAS_4"/>
</dbReference>
<dbReference type="Pfam" id="PF00072">
    <property type="entry name" value="Response_reg"/>
    <property type="match status" value="1"/>
</dbReference>
<dbReference type="NCBIfam" id="TIGR00229">
    <property type="entry name" value="sensory_box"/>
    <property type="match status" value="3"/>
</dbReference>
<dbReference type="InterPro" id="IPR004358">
    <property type="entry name" value="Sig_transdc_His_kin-like_C"/>
</dbReference>
<evidence type="ECO:0000313" key="12">
    <source>
        <dbReference type="Proteomes" id="UP000032680"/>
    </source>
</evidence>
<dbReference type="SMART" id="SM00387">
    <property type="entry name" value="HATPase_c"/>
    <property type="match status" value="1"/>
</dbReference>
<feature type="domain" description="PAS" evidence="9">
    <location>
        <begin position="141"/>
        <end position="183"/>
    </location>
</feature>
<evidence type="ECO:0000259" key="8">
    <source>
        <dbReference type="PROSITE" id="PS50110"/>
    </source>
</evidence>
<feature type="domain" description="PAC" evidence="10">
    <location>
        <begin position="87"/>
        <end position="139"/>
    </location>
</feature>
<dbReference type="SMART" id="SM00448">
    <property type="entry name" value="REC"/>
    <property type="match status" value="1"/>
</dbReference>
<feature type="domain" description="Histidine kinase" evidence="7">
    <location>
        <begin position="438"/>
        <end position="668"/>
    </location>
</feature>
<dbReference type="InterPro" id="IPR011006">
    <property type="entry name" value="CheY-like_superfamily"/>
</dbReference>
<dbReference type="InterPro" id="IPR003594">
    <property type="entry name" value="HATPase_dom"/>
</dbReference>
<dbReference type="PANTHER" id="PTHR43304:SF1">
    <property type="entry name" value="PAC DOMAIN-CONTAINING PROTEIN"/>
    <property type="match status" value="1"/>
</dbReference>
<dbReference type="SMART" id="SM00091">
    <property type="entry name" value="PAS"/>
    <property type="match status" value="3"/>
</dbReference>
<comment type="catalytic activity">
    <reaction evidence="1">
        <text>ATP + protein L-histidine = ADP + protein N-phospho-L-histidine.</text>
        <dbReference type="EC" id="2.7.13.3"/>
    </reaction>
</comment>
<evidence type="ECO:0000256" key="6">
    <source>
        <dbReference type="PROSITE-ProRule" id="PRU00169"/>
    </source>
</evidence>
<dbReference type="AlphaFoldDB" id="A0A0D6P998"/>
<keyword evidence="12" id="KW-1185">Reference proteome</keyword>
<dbReference type="FunFam" id="3.30.450.20:FF:000099">
    <property type="entry name" value="Sensory box sensor histidine kinase"/>
    <property type="match status" value="1"/>
</dbReference>
<evidence type="ECO:0000256" key="2">
    <source>
        <dbReference type="ARBA" id="ARBA00012438"/>
    </source>
</evidence>
<evidence type="ECO:0000259" key="10">
    <source>
        <dbReference type="PROSITE" id="PS50113"/>
    </source>
</evidence>